<organism evidence="1 2">
    <name type="scientific">Actinomadura adrarensis</name>
    <dbReference type="NCBI Taxonomy" id="1819600"/>
    <lineage>
        <taxon>Bacteria</taxon>
        <taxon>Bacillati</taxon>
        <taxon>Actinomycetota</taxon>
        <taxon>Actinomycetes</taxon>
        <taxon>Streptosporangiales</taxon>
        <taxon>Thermomonosporaceae</taxon>
        <taxon>Actinomadura</taxon>
    </lineage>
</organism>
<name>A0ABW3CQB2_9ACTN</name>
<evidence type="ECO:0000313" key="1">
    <source>
        <dbReference type="EMBL" id="MFD0855982.1"/>
    </source>
</evidence>
<dbReference type="Proteomes" id="UP001597083">
    <property type="component" value="Unassembled WGS sequence"/>
</dbReference>
<keyword evidence="2" id="KW-1185">Reference proteome</keyword>
<accession>A0ABW3CQB2</accession>
<sequence>MADSVKLRVTGPPEQVGQVLEQALQPEGFRFAWSNPQDAILEKGTFAKALLLGAFSPHFKYRLLLHPQQDGTVIVDIGLANTGLVGGAIGVARVRKGLDGVGEVLNHTFQQNGTFVGAV</sequence>
<evidence type="ECO:0000313" key="2">
    <source>
        <dbReference type="Proteomes" id="UP001597083"/>
    </source>
</evidence>
<gene>
    <name evidence="1" type="ORF">ACFQ07_27330</name>
</gene>
<proteinExistence type="predicted"/>
<dbReference type="EMBL" id="JBHTIR010003892">
    <property type="protein sequence ID" value="MFD0855982.1"/>
    <property type="molecule type" value="Genomic_DNA"/>
</dbReference>
<protein>
    <submittedName>
        <fullName evidence="1">Uncharacterized protein</fullName>
    </submittedName>
</protein>
<reference evidence="2" key="1">
    <citation type="journal article" date="2019" name="Int. J. Syst. Evol. Microbiol.">
        <title>The Global Catalogue of Microorganisms (GCM) 10K type strain sequencing project: providing services to taxonomists for standard genome sequencing and annotation.</title>
        <authorList>
            <consortium name="The Broad Institute Genomics Platform"/>
            <consortium name="The Broad Institute Genome Sequencing Center for Infectious Disease"/>
            <person name="Wu L."/>
            <person name="Ma J."/>
        </authorList>
    </citation>
    <scope>NUCLEOTIDE SEQUENCE [LARGE SCALE GENOMIC DNA]</scope>
    <source>
        <strain evidence="2">JCM 31696</strain>
    </source>
</reference>
<comment type="caution">
    <text evidence="1">The sequence shown here is derived from an EMBL/GenBank/DDBJ whole genome shotgun (WGS) entry which is preliminary data.</text>
</comment>